<evidence type="ECO:0000256" key="3">
    <source>
        <dbReference type="ARBA" id="ARBA00022737"/>
    </source>
</evidence>
<dbReference type="PANTHER" id="PTHR48060:SF21">
    <property type="entry name" value="L DOMAIN-LIKE PROTEIN"/>
    <property type="match status" value="1"/>
</dbReference>
<dbReference type="FunFam" id="3.80.10.10:FF:000627">
    <property type="entry name" value="Probable leucine-rich repeat receptor-like protein kinase At2g33170"/>
    <property type="match status" value="1"/>
</dbReference>
<evidence type="ECO:0000256" key="2">
    <source>
        <dbReference type="ARBA" id="ARBA00022729"/>
    </source>
</evidence>
<organism evidence="5 6">
    <name type="scientific">Rhododendron griersonianum</name>
    <dbReference type="NCBI Taxonomy" id="479676"/>
    <lineage>
        <taxon>Eukaryota</taxon>
        <taxon>Viridiplantae</taxon>
        <taxon>Streptophyta</taxon>
        <taxon>Embryophyta</taxon>
        <taxon>Tracheophyta</taxon>
        <taxon>Spermatophyta</taxon>
        <taxon>Magnoliopsida</taxon>
        <taxon>eudicotyledons</taxon>
        <taxon>Gunneridae</taxon>
        <taxon>Pentapetalae</taxon>
        <taxon>asterids</taxon>
        <taxon>Ericales</taxon>
        <taxon>Ericaceae</taxon>
        <taxon>Ericoideae</taxon>
        <taxon>Rhodoreae</taxon>
        <taxon>Rhododendron</taxon>
    </lineage>
</organism>
<keyword evidence="3" id="KW-0677">Repeat</keyword>
<reference evidence="5" key="1">
    <citation type="submission" date="2020-08" db="EMBL/GenBank/DDBJ databases">
        <title>Plant Genome Project.</title>
        <authorList>
            <person name="Zhang R.-G."/>
        </authorList>
    </citation>
    <scope>NUCLEOTIDE SEQUENCE</scope>
    <source>
        <strain evidence="5">WSP0</strain>
        <tissue evidence="5">Leaf</tissue>
    </source>
</reference>
<evidence type="ECO:0000313" key="5">
    <source>
        <dbReference type="EMBL" id="KAG5550477.1"/>
    </source>
</evidence>
<evidence type="ECO:0000313" key="6">
    <source>
        <dbReference type="Proteomes" id="UP000823749"/>
    </source>
</evidence>
<comment type="caution">
    <text evidence="5">The sequence shown here is derived from an EMBL/GenBank/DDBJ whole genome shotgun (WGS) entry which is preliminary data.</text>
</comment>
<dbReference type="Pfam" id="PF08263">
    <property type="entry name" value="LRRNT_2"/>
    <property type="match status" value="1"/>
</dbReference>
<keyword evidence="1" id="KW-0433">Leucine-rich repeat</keyword>
<dbReference type="AlphaFoldDB" id="A0AAV6KDA3"/>
<protein>
    <recommendedName>
        <fullName evidence="4">Leucine-rich repeat-containing N-terminal plant-type domain-containing protein</fullName>
    </recommendedName>
</protein>
<dbReference type="Proteomes" id="UP000823749">
    <property type="component" value="Chromosome 5"/>
</dbReference>
<dbReference type="Gene3D" id="3.80.10.10">
    <property type="entry name" value="Ribonuclease Inhibitor"/>
    <property type="match status" value="1"/>
</dbReference>
<keyword evidence="2" id="KW-0732">Signal</keyword>
<dbReference type="Pfam" id="PF00560">
    <property type="entry name" value="LRR_1"/>
    <property type="match status" value="3"/>
</dbReference>
<dbReference type="EMBL" id="JACTNZ010000005">
    <property type="protein sequence ID" value="KAG5550477.1"/>
    <property type="molecule type" value="Genomic_DNA"/>
</dbReference>
<feature type="domain" description="Leucine-rich repeat-containing N-terminal plant-type" evidence="4">
    <location>
        <begin position="271"/>
        <end position="310"/>
    </location>
</feature>
<keyword evidence="6" id="KW-1185">Reference proteome</keyword>
<accession>A0AAV6KDA3</accession>
<evidence type="ECO:0000256" key="1">
    <source>
        <dbReference type="ARBA" id="ARBA00022614"/>
    </source>
</evidence>
<name>A0AAV6KDA3_9ERIC</name>
<dbReference type="InterPro" id="IPR032675">
    <property type="entry name" value="LRR_dom_sf"/>
</dbReference>
<evidence type="ECO:0000259" key="4">
    <source>
        <dbReference type="Pfam" id="PF08263"/>
    </source>
</evidence>
<dbReference type="SUPFAM" id="SSF52058">
    <property type="entry name" value="L domain-like"/>
    <property type="match status" value="1"/>
</dbReference>
<dbReference type="Pfam" id="PF03140">
    <property type="entry name" value="DUF247"/>
    <property type="match status" value="1"/>
</dbReference>
<dbReference type="InterPro" id="IPR004158">
    <property type="entry name" value="DUF247_pln"/>
</dbReference>
<dbReference type="InterPro" id="IPR013210">
    <property type="entry name" value="LRR_N_plant-typ"/>
</dbReference>
<proteinExistence type="predicted"/>
<sequence length="552" mass="61604">MSQGESHEPPEKIECLTPLIGFQPTETSQENLQESKKLGEAFQKTEIVSPFIDQKQFHPTETSTQWGNVHVNLQDLSQKFVEASHIIKSFSSFIYHKQFHPKDTSPGGDDQQKLQEFSEKLGQAAQKTESFSSSACIYRVPAKLRALKRSAYAPRLISIGPYHRKHHLLRSPMQQVKMSYANSLLRRVGSVEKKEFTEVLRECVERMKMWKDDANKCYADDDISDGDLLDEEMMVVDGCFILEVLYKFRNKTVYLRGLQSAIASGSSSGNETDRIALLDFKKHITQDPFQIMPSWNDSIQLCNWVGVECNPTNGRVMVFNFESQNLSGSIPPSIGNLTFLTGFNLRHNNFQGEIPQEIGRLIWLQHLNLSYNSFSGKIPSNISQCRELTIFRATKNQLVRQIPEQLGSLSKLVYLVAESNNLSGVIPASIGNLSSLYILSLMQNSLQGTIPEQIGLLPALGFFQVSQNGISGTVPLSIYNISSLYFFNVVQNKLQGKLPSDVGLTLPNLEIFAGGLNNFTGPIPVSLSNASGLTNHPMARSLDVAMPSCNVN</sequence>
<dbReference type="PANTHER" id="PTHR48060">
    <property type="entry name" value="DNA DAMAGE-REPAIR/TOLERATION PROTEIN DRT100"/>
    <property type="match status" value="1"/>
</dbReference>
<dbReference type="InterPro" id="IPR001611">
    <property type="entry name" value="Leu-rich_rpt"/>
</dbReference>
<gene>
    <name evidence="5" type="ORF">RHGRI_015445</name>
</gene>
<dbReference type="InterPro" id="IPR053211">
    <property type="entry name" value="DNA_repair-toleration"/>
</dbReference>